<dbReference type="OrthoDB" id="6417021at2759"/>
<organism evidence="1 2">
    <name type="scientific">Colletotrichum orchidophilum</name>
    <dbReference type="NCBI Taxonomy" id="1209926"/>
    <lineage>
        <taxon>Eukaryota</taxon>
        <taxon>Fungi</taxon>
        <taxon>Dikarya</taxon>
        <taxon>Ascomycota</taxon>
        <taxon>Pezizomycotina</taxon>
        <taxon>Sordariomycetes</taxon>
        <taxon>Hypocreomycetidae</taxon>
        <taxon>Glomerellales</taxon>
        <taxon>Glomerellaceae</taxon>
        <taxon>Colletotrichum</taxon>
    </lineage>
</organism>
<dbReference type="GeneID" id="34557975"/>
<name>A0A1G4BF00_9PEZI</name>
<evidence type="ECO:0000313" key="1">
    <source>
        <dbReference type="EMBL" id="OHE99917.1"/>
    </source>
</evidence>
<dbReference type="EMBL" id="MJBS01000032">
    <property type="protein sequence ID" value="OHE99917.1"/>
    <property type="molecule type" value="Genomic_DNA"/>
</dbReference>
<comment type="caution">
    <text evidence="1">The sequence shown here is derived from an EMBL/GenBank/DDBJ whole genome shotgun (WGS) entry which is preliminary data.</text>
</comment>
<dbReference type="AlphaFoldDB" id="A0A1G4BF00"/>
<reference evidence="1 2" key="1">
    <citation type="submission" date="2016-09" db="EMBL/GenBank/DDBJ databases">
        <authorList>
            <person name="Capua I."/>
            <person name="De Benedictis P."/>
            <person name="Joannis T."/>
            <person name="Lombin L.H."/>
            <person name="Cattoli G."/>
        </authorList>
    </citation>
    <scope>NUCLEOTIDE SEQUENCE [LARGE SCALE GENOMIC DNA]</scope>
    <source>
        <strain evidence="1 2">IMI 309357</strain>
    </source>
</reference>
<proteinExistence type="predicted"/>
<keyword evidence="2" id="KW-1185">Reference proteome</keyword>
<dbReference type="RefSeq" id="XP_022477062.1">
    <property type="nucleotide sequence ID" value="XM_022616465.1"/>
</dbReference>
<sequence length="116" mass="13409">MALGTYNFTVMRMIFRQEPEESSDCDNTVFIDGNHDQCDYTFKTESWFPKGTSDATKSLPDSQEKVRTRLVTLHGFLHAVAWHRIDVSDSHEIRNVANGQTLRKWIESSSNKAYTY</sequence>
<dbReference type="Proteomes" id="UP000176998">
    <property type="component" value="Unassembled WGS sequence"/>
</dbReference>
<gene>
    <name evidence="1" type="ORF">CORC01_04818</name>
</gene>
<protein>
    <submittedName>
        <fullName evidence="1">NAD binding oxidoreductase</fullName>
    </submittedName>
</protein>
<evidence type="ECO:0000313" key="2">
    <source>
        <dbReference type="Proteomes" id="UP000176998"/>
    </source>
</evidence>
<accession>A0A1G4BF00</accession>
<dbReference type="STRING" id="1209926.A0A1G4BF00"/>